<comment type="caution">
    <text evidence="1">The sequence shown here is derived from an EMBL/GenBank/DDBJ whole genome shotgun (WGS) entry which is preliminary data.</text>
</comment>
<dbReference type="Proteomes" id="UP000004319">
    <property type="component" value="Unassembled WGS sequence"/>
</dbReference>
<sequence>MCGVFRKKMLVTKYFPRFLTDATMAFWQRTAHCVFQRAT</sequence>
<dbReference type="AlphaFoldDB" id="F7VGV1"/>
<name>F7VGV1_9PROT</name>
<evidence type="ECO:0000313" key="2">
    <source>
        <dbReference type="Proteomes" id="UP000004319"/>
    </source>
</evidence>
<protein>
    <submittedName>
        <fullName evidence="1">Uncharacterized protein</fullName>
    </submittedName>
</protein>
<accession>F7VGV1</accession>
<evidence type="ECO:0000313" key="1">
    <source>
        <dbReference type="EMBL" id="GAA09596.1"/>
    </source>
</evidence>
<organism evidence="1 2">
    <name type="scientific">Acetobacter tropicalis NBRC 101654</name>
    <dbReference type="NCBI Taxonomy" id="749388"/>
    <lineage>
        <taxon>Bacteria</taxon>
        <taxon>Pseudomonadati</taxon>
        <taxon>Pseudomonadota</taxon>
        <taxon>Alphaproteobacteria</taxon>
        <taxon>Acetobacterales</taxon>
        <taxon>Acetobacteraceae</taxon>
        <taxon>Acetobacter</taxon>
    </lineage>
</organism>
<reference evidence="1 2" key="1">
    <citation type="journal article" date="2011" name="Biochem. Biophys. Res. Commun.">
        <title>Increased number of Arginine-based salt bridges contributes to the thermotolerance of thermotolerant acetic acid bacteria, Acetobacter tropicalis SKU1100.</title>
        <authorList>
            <person name="Matsutani M."/>
            <person name="Hirakawa H."/>
            <person name="Nishikura M."/>
            <person name="Soemphol W."/>
            <person name="Ali I.A.I."/>
            <person name="Yakushi T."/>
            <person name="Matsushita K."/>
        </authorList>
    </citation>
    <scope>NUCLEOTIDE SEQUENCE [LARGE SCALE GENOMIC DNA]</scope>
    <source>
        <strain evidence="1 2">NBRC 101654</strain>
    </source>
</reference>
<gene>
    <name evidence="1" type="ORF">ATPR_2600</name>
</gene>
<dbReference type="EMBL" id="BABS01000104">
    <property type="protein sequence ID" value="GAA09596.1"/>
    <property type="molecule type" value="Genomic_DNA"/>
</dbReference>
<proteinExistence type="predicted"/>